<evidence type="ECO:0000313" key="11">
    <source>
        <dbReference type="EMBL" id="GBC99003.1"/>
    </source>
</evidence>
<dbReference type="Gene3D" id="3.40.1550.10">
    <property type="entry name" value="CheC-like"/>
    <property type="match status" value="1"/>
</dbReference>
<dbReference type="AlphaFoldDB" id="A0A2H5XCU6"/>
<dbReference type="InterPro" id="IPR001543">
    <property type="entry name" value="FliN-like_C"/>
</dbReference>
<accession>A0A2H5XCU6</accession>
<evidence type="ECO:0000256" key="9">
    <source>
        <dbReference type="ARBA" id="ARBA00023143"/>
    </source>
</evidence>
<name>A0A2H5XCU6_9BACT</name>
<evidence type="ECO:0000256" key="4">
    <source>
        <dbReference type="ARBA" id="ARBA00021898"/>
    </source>
</evidence>
<feature type="domain" description="Flagellar motor switch protein FliN-like C-terminal" evidence="10">
    <location>
        <begin position="250"/>
        <end position="315"/>
    </location>
</feature>
<keyword evidence="8" id="KW-0472">Membrane</keyword>
<comment type="subcellular location">
    <subcellularLocation>
        <location evidence="1">Bacterial flagellum basal body</location>
    </subcellularLocation>
    <subcellularLocation>
        <location evidence="2">Cell membrane</location>
        <topology evidence="2">Peripheral membrane protein</topology>
    </subcellularLocation>
</comment>
<dbReference type="InterPro" id="IPR028976">
    <property type="entry name" value="CheC-like_sf"/>
</dbReference>
<comment type="similarity">
    <text evidence="3">Belongs to the FliM family.</text>
</comment>
<dbReference type="InterPro" id="IPR036429">
    <property type="entry name" value="SpoA-like_sf"/>
</dbReference>
<evidence type="ECO:0000313" key="12">
    <source>
        <dbReference type="Proteomes" id="UP000236173"/>
    </source>
</evidence>
<dbReference type="GO" id="GO:0009425">
    <property type="term" value="C:bacterial-type flagellum basal body"/>
    <property type="evidence" value="ECO:0007669"/>
    <property type="project" value="UniProtKB-SubCell"/>
</dbReference>
<dbReference type="GO" id="GO:0005886">
    <property type="term" value="C:plasma membrane"/>
    <property type="evidence" value="ECO:0007669"/>
    <property type="project" value="UniProtKB-SubCell"/>
</dbReference>
<proteinExistence type="inferred from homology"/>
<keyword evidence="7" id="KW-0283">Flagellar rotation</keyword>
<dbReference type="Gene3D" id="2.30.330.10">
    <property type="entry name" value="SpoA-like"/>
    <property type="match status" value="1"/>
</dbReference>
<evidence type="ECO:0000256" key="6">
    <source>
        <dbReference type="ARBA" id="ARBA00022500"/>
    </source>
</evidence>
<gene>
    <name evidence="11" type="ORF">HRbin17_01524</name>
</gene>
<keyword evidence="5" id="KW-1003">Cell membrane</keyword>
<reference evidence="12" key="1">
    <citation type="submission" date="2017-09" db="EMBL/GenBank/DDBJ databases">
        <title>Metaegenomics of thermophilic ammonia-oxidizing enrichment culture.</title>
        <authorList>
            <person name="Kato S."/>
            <person name="Suzuki K."/>
        </authorList>
    </citation>
    <scope>NUCLEOTIDE SEQUENCE [LARGE SCALE GENOMIC DNA]</scope>
</reference>
<dbReference type="SUPFAM" id="SSF101801">
    <property type="entry name" value="Surface presentation of antigens (SPOA)"/>
    <property type="match status" value="1"/>
</dbReference>
<keyword evidence="6" id="KW-0145">Chemotaxis</keyword>
<dbReference type="EMBL" id="BEHT01000019">
    <property type="protein sequence ID" value="GBC99003.1"/>
    <property type="molecule type" value="Genomic_DNA"/>
</dbReference>
<evidence type="ECO:0000256" key="7">
    <source>
        <dbReference type="ARBA" id="ARBA00022779"/>
    </source>
</evidence>
<evidence type="ECO:0000256" key="1">
    <source>
        <dbReference type="ARBA" id="ARBA00004117"/>
    </source>
</evidence>
<dbReference type="PANTHER" id="PTHR30034">
    <property type="entry name" value="FLAGELLAR MOTOR SWITCH PROTEIN FLIM"/>
    <property type="match status" value="1"/>
</dbReference>
<dbReference type="GO" id="GO:0071978">
    <property type="term" value="P:bacterial-type flagellum-dependent swarming motility"/>
    <property type="evidence" value="ECO:0007669"/>
    <property type="project" value="TreeGrafter"/>
</dbReference>
<evidence type="ECO:0000256" key="8">
    <source>
        <dbReference type="ARBA" id="ARBA00023136"/>
    </source>
</evidence>
<sequence>MQQGLSPEELQALLVQRKEATGAGQRQRRLRKDTTVRPFSLVSSLTLTPRQRAMLHQWAEQMAHALRYTLISMLRIAVEVRLQSDALVPLTALVKEWQKGAYIATFSPLGVLGNDHCVALSTPLAMVALDRLLGGPGLPSSVQRALGRLEVSLLLRFMEQLGRVLVGVIGGEASENQTVRASVLLSTPEQLTLFTDQQMVYTFCYEIRLGAESGQAWLCLHADALKGLERSGGPKISSPPDRARQHPVAALPLTLRVVLGKGRVSFRELQRLRVGDVLLLDAFKGTPVPLCWGERTLCLVRPGVRGGQFAVQVVEEQSVAQRGDLS</sequence>
<evidence type="ECO:0000256" key="3">
    <source>
        <dbReference type="ARBA" id="ARBA00011049"/>
    </source>
</evidence>
<organism evidence="11 12">
    <name type="scientific">Candidatus Fervidibacter japonicus</name>
    <dbReference type="NCBI Taxonomy" id="2035412"/>
    <lineage>
        <taxon>Bacteria</taxon>
        <taxon>Candidatus Fervidibacterota</taxon>
        <taxon>Candidatus Fervidibacter</taxon>
    </lineage>
</organism>
<dbReference type="Pfam" id="PF01052">
    <property type="entry name" value="FliMN_C"/>
    <property type="match status" value="1"/>
</dbReference>
<dbReference type="GO" id="GO:0050918">
    <property type="term" value="P:positive chemotaxis"/>
    <property type="evidence" value="ECO:0007669"/>
    <property type="project" value="TreeGrafter"/>
</dbReference>
<protein>
    <recommendedName>
        <fullName evidence="4">Flagellar motor switch protein FliM</fullName>
    </recommendedName>
</protein>
<dbReference type="Proteomes" id="UP000236173">
    <property type="component" value="Unassembled WGS sequence"/>
</dbReference>
<dbReference type="PANTHER" id="PTHR30034:SF6">
    <property type="entry name" value="YOP PROTEINS TRANSLOCATION PROTEIN Q"/>
    <property type="match status" value="1"/>
</dbReference>
<keyword evidence="9" id="KW-0975">Bacterial flagellum</keyword>
<evidence type="ECO:0000256" key="2">
    <source>
        <dbReference type="ARBA" id="ARBA00004202"/>
    </source>
</evidence>
<evidence type="ECO:0000256" key="5">
    <source>
        <dbReference type="ARBA" id="ARBA00022475"/>
    </source>
</evidence>
<comment type="caution">
    <text evidence="11">The sequence shown here is derived from an EMBL/GenBank/DDBJ whole genome shotgun (WGS) entry which is preliminary data.</text>
</comment>
<evidence type="ECO:0000259" key="10">
    <source>
        <dbReference type="Pfam" id="PF01052"/>
    </source>
</evidence>